<dbReference type="RefSeq" id="XP_038782157.1">
    <property type="nucleotide sequence ID" value="XM_038935066.1"/>
</dbReference>
<accession>A0A8H7EDE3</accession>
<comment type="caution">
    <text evidence="2">The sequence shown here is derived from an EMBL/GenBank/DDBJ whole genome shotgun (WGS) entry which is preliminary data.</text>
</comment>
<keyword evidence="1" id="KW-0812">Transmembrane</keyword>
<gene>
    <name evidence="2" type="ORF">GT037_010019</name>
</gene>
<evidence type="ECO:0000313" key="3">
    <source>
        <dbReference type="Proteomes" id="UP000596902"/>
    </source>
</evidence>
<evidence type="ECO:0000313" key="2">
    <source>
        <dbReference type="EMBL" id="KAF7671796.1"/>
    </source>
</evidence>
<reference evidence="2" key="2">
    <citation type="submission" date="2020-08" db="EMBL/GenBank/DDBJ databases">
        <title>Draft Genome Sequence of Cumin Blight Pathogen Alternaria burnsii.</title>
        <authorList>
            <person name="Feng Z."/>
        </authorList>
    </citation>
    <scope>NUCLEOTIDE SEQUENCE</scope>
    <source>
        <strain evidence="2">CBS107.38</strain>
    </source>
</reference>
<dbReference type="GeneID" id="62208244"/>
<protein>
    <submittedName>
        <fullName evidence="2">Uncharacterized protein</fullName>
    </submittedName>
</protein>
<feature type="transmembrane region" description="Helical" evidence="1">
    <location>
        <begin position="47"/>
        <end position="68"/>
    </location>
</feature>
<keyword evidence="3" id="KW-1185">Reference proteome</keyword>
<evidence type="ECO:0000256" key="1">
    <source>
        <dbReference type="SAM" id="Phobius"/>
    </source>
</evidence>
<name>A0A8H7EDE3_9PLEO</name>
<dbReference type="AlphaFoldDB" id="A0A8H7EDE3"/>
<organism evidence="2 3">
    <name type="scientific">Alternaria burnsii</name>
    <dbReference type="NCBI Taxonomy" id="1187904"/>
    <lineage>
        <taxon>Eukaryota</taxon>
        <taxon>Fungi</taxon>
        <taxon>Dikarya</taxon>
        <taxon>Ascomycota</taxon>
        <taxon>Pezizomycotina</taxon>
        <taxon>Dothideomycetes</taxon>
        <taxon>Pleosporomycetidae</taxon>
        <taxon>Pleosporales</taxon>
        <taxon>Pleosporineae</taxon>
        <taxon>Pleosporaceae</taxon>
        <taxon>Alternaria</taxon>
        <taxon>Alternaria sect. Alternaria</taxon>
    </lineage>
</organism>
<keyword evidence="1" id="KW-1133">Transmembrane helix</keyword>
<proteinExistence type="predicted"/>
<dbReference type="Proteomes" id="UP000596902">
    <property type="component" value="Unassembled WGS sequence"/>
</dbReference>
<keyword evidence="1" id="KW-0472">Membrane</keyword>
<sequence length="107" mass="12111">MELLLGFFIVRQPILSHIYDTYTNPRSHQTSQYQLPSSFLPFPKMQFFTTVMATLMLGGALLPTAFAAKYPCEVGNSRNRGESCSNEGWYGCSNNLKHTVSHPSRYL</sequence>
<dbReference type="EMBL" id="JAAABM010000019">
    <property type="protein sequence ID" value="KAF7671796.1"/>
    <property type="molecule type" value="Genomic_DNA"/>
</dbReference>
<reference evidence="2" key="1">
    <citation type="submission" date="2020-01" db="EMBL/GenBank/DDBJ databases">
        <authorList>
            <person name="Feng Z.H.Z."/>
        </authorList>
    </citation>
    <scope>NUCLEOTIDE SEQUENCE</scope>
    <source>
        <strain evidence="2">CBS107.38</strain>
    </source>
</reference>